<accession>A0AAV2NMM0</accession>
<evidence type="ECO:0000313" key="2">
    <source>
        <dbReference type="EMBL" id="CAL1681677.1"/>
    </source>
</evidence>
<feature type="domain" description="DUF4708" evidence="1">
    <location>
        <begin position="7"/>
        <end position="176"/>
    </location>
</feature>
<dbReference type="Proteomes" id="UP001497644">
    <property type="component" value="Chromosome 3"/>
</dbReference>
<dbReference type="PANTHER" id="PTHR28495:SF1">
    <property type="entry name" value="GENE, 17266-RELATED"/>
    <property type="match status" value="1"/>
</dbReference>
<name>A0AAV2NMM0_9HYME</name>
<sequence length="456" mass="52123">MVSTVKIFDITIPQKSDLCCAICKIVNFEKNLIYSKFCAKMLKCREFLQETPLAMAAPITNRKILVSGGSIYIIVTKELFESCAFQNHCDTLNIQTINLLEPIPTNVYKACLLYTMEYKVAPQWNKVGLYLVEGQDFLSSNGNVDAVMLDIKEIRDNSAQLLMKSVNLRIPFVRLNRTHSLQYDLQSPVRVLPSMKMANVLRVSKTIKSLFKDYEDLRAYWKNMHGYMLPDYEDGFLFYNIEFFYFKSNIFLYPEMCLTSGPLEILPSATDPLSRIYKFIGDLRRKVTKLCEQQLDICLKNTFQTAVLTCTPVLSKVRLPAYDTGYGTQSRRISSVTPLLRIPDTCDIPTKRSRLSLSRTDDSLTCATEIDDFDLDIKPCFTNKLNLIKAAGSISAILCDVDNATVSKPIVQKDESKSCYFKTEEQKSESKPFVELTDKEERPKKLSLKEKLSKNF</sequence>
<dbReference type="AlphaFoldDB" id="A0AAV2NMM0"/>
<dbReference type="EMBL" id="OZ034826">
    <property type="protein sequence ID" value="CAL1681677.1"/>
    <property type="molecule type" value="Genomic_DNA"/>
</dbReference>
<feature type="domain" description="DUF4708" evidence="1">
    <location>
        <begin position="190"/>
        <end position="267"/>
    </location>
</feature>
<gene>
    <name evidence="2" type="ORF">LPLAT_LOCUS7644</name>
</gene>
<proteinExistence type="predicted"/>
<evidence type="ECO:0000313" key="3">
    <source>
        <dbReference type="Proteomes" id="UP001497644"/>
    </source>
</evidence>
<keyword evidence="3" id="KW-1185">Reference proteome</keyword>
<dbReference type="InterPro" id="IPR031643">
    <property type="entry name" value="DUF4708"/>
</dbReference>
<organism evidence="2 3">
    <name type="scientific">Lasius platythorax</name>
    <dbReference type="NCBI Taxonomy" id="488582"/>
    <lineage>
        <taxon>Eukaryota</taxon>
        <taxon>Metazoa</taxon>
        <taxon>Ecdysozoa</taxon>
        <taxon>Arthropoda</taxon>
        <taxon>Hexapoda</taxon>
        <taxon>Insecta</taxon>
        <taxon>Pterygota</taxon>
        <taxon>Neoptera</taxon>
        <taxon>Endopterygota</taxon>
        <taxon>Hymenoptera</taxon>
        <taxon>Apocrita</taxon>
        <taxon>Aculeata</taxon>
        <taxon>Formicoidea</taxon>
        <taxon>Formicidae</taxon>
        <taxon>Formicinae</taxon>
        <taxon>Lasius</taxon>
        <taxon>Lasius</taxon>
    </lineage>
</organism>
<dbReference type="PANTHER" id="PTHR28495">
    <property type="entry name" value="HYPOTHETICAL PROTEIN LOC100359752"/>
    <property type="match status" value="1"/>
</dbReference>
<protein>
    <recommendedName>
        <fullName evidence="1">DUF4708 domain-containing protein</fullName>
    </recommendedName>
</protein>
<evidence type="ECO:0000259" key="1">
    <source>
        <dbReference type="Pfam" id="PF15813"/>
    </source>
</evidence>
<dbReference type="Pfam" id="PF15813">
    <property type="entry name" value="DUF4708"/>
    <property type="match status" value="2"/>
</dbReference>
<reference evidence="2" key="1">
    <citation type="submission" date="2024-04" db="EMBL/GenBank/DDBJ databases">
        <authorList>
            <consortium name="Molecular Ecology Group"/>
        </authorList>
    </citation>
    <scope>NUCLEOTIDE SEQUENCE</scope>
</reference>